<organism evidence="1 2">
    <name type="scientific">Aplosporella prunicola CBS 121167</name>
    <dbReference type="NCBI Taxonomy" id="1176127"/>
    <lineage>
        <taxon>Eukaryota</taxon>
        <taxon>Fungi</taxon>
        <taxon>Dikarya</taxon>
        <taxon>Ascomycota</taxon>
        <taxon>Pezizomycotina</taxon>
        <taxon>Dothideomycetes</taxon>
        <taxon>Dothideomycetes incertae sedis</taxon>
        <taxon>Botryosphaeriales</taxon>
        <taxon>Aplosporellaceae</taxon>
        <taxon>Aplosporella</taxon>
    </lineage>
</organism>
<evidence type="ECO:0000313" key="2">
    <source>
        <dbReference type="Proteomes" id="UP000799438"/>
    </source>
</evidence>
<accession>A0A6A6BLL5</accession>
<proteinExistence type="predicted"/>
<dbReference type="OrthoDB" id="4357148at2759"/>
<name>A0A6A6BLL5_9PEZI</name>
<evidence type="ECO:0000313" key="1">
    <source>
        <dbReference type="EMBL" id="KAF2145012.1"/>
    </source>
</evidence>
<dbReference type="EMBL" id="ML995478">
    <property type="protein sequence ID" value="KAF2145012.1"/>
    <property type="molecule type" value="Genomic_DNA"/>
</dbReference>
<gene>
    <name evidence="1" type="ORF">K452DRAFT_198395</name>
</gene>
<dbReference type="RefSeq" id="XP_033400724.1">
    <property type="nucleotide sequence ID" value="XM_033535989.1"/>
</dbReference>
<sequence>VPNDNAYVEDPIDPVTPDNVLEHDEREAIDLSTAISRRTRGASKVATYAEPNDEK</sequence>
<feature type="non-terminal residue" evidence="1">
    <location>
        <position position="1"/>
    </location>
</feature>
<dbReference type="Proteomes" id="UP000799438">
    <property type="component" value="Unassembled WGS sequence"/>
</dbReference>
<reference evidence="1" key="1">
    <citation type="journal article" date="2020" name="Stud. Mycol.">
        <title>101 Dothideomycetes genomes: a test case for predicting lifestyles and emergence of pathogens.</title>
        <authorList>
            <person name="Haridas S."/>
            <person name="Albert R."/>
            <person name="Binder M."/>
            <person name="Bloem J."/>
            <person name="Labutti K."/>
            <person name="Salamov A."/>
            <person name="Andreopoulos B."/>
            <person name="Baker S."/>
            <person name="Barry K."/>
            <person name="Bills G."/>
            <person name="Bluhm B."/>
            <person name="Cannon C."/>
            <person name="Castanera R."/>
            <person name="Culley D."/>
            <person name="Daum C."/>
            <person name="Ezra D."/>
            <person name="Gonzalez J."/>
            <person name="Henrissat B."/>
            <person name="Kuo A."/>
            <person name="Liang C."/>
            <person name="Lipzen A."/>
            <person name="Lutzoni F."/>
            <person name="Magnuson J."/>
            <person name="Mondo S."/>
            <person name="Nolan M."/>
            <person name="Ohm R."/>
            <person name="Pangilinan J."/>
            <person name="Park H.-J."/>
            <person name="Ramirez L."/>
            <person name="Alfaro M."/>
            <person name="Sun H."/>
            <person name="Tritt A."/>
            <person name="Yoshinaga Y."/>
            <person name="Zwiers L.-H."/>
            <person name="Turgeon B."/>
            <person name="Goodwin S."/>
            <person name="Spatafora J."/>
            <person name="Crous P."/>
            <person name="Grigoriev I."/>
        </authorList>
    </citation>
    <scope>NUCLEOTIDE SEQUENCE</scope>
    <source>
        <strain evidence="1">CBS 121167</strain>
    </source>
</reference>
<dbReference type="AlphaFoldDB" id="A0A6A6BLL5"/>
<feature type="non-terminal residue" evidence="1">
    <location>
        <position position="55"/>
    </location>
</feature>
<dbReference type="GeneID" id="54293485"/>
<keyword evidence="2" id="KW-1185">Reference proteome</keyword>
<protein>
    <submittedName>
        <fullName evidence="1">Uncharacterized protein</fullName>
    </submittedName>
</protein>